<evidence type="ECO:0000256" key="2">
    <source>
        <dbReference type="ARBA" id="ARBA00022898"/>
    </source>
</evidence>
<evidence type="ECO:0000256" key="4">
    <source>
        <dbReference type="ARBA" id="ARBA00023125"/>
    </source>
</evidence>
<dbReference type="Pfam" id="PF00392">
    <property type="entry name" value="GntR"/>
    <property type="match status" value="1"/>
</dbReference>
<dbReference type="GO" id="GO:0003700">
    <property type="term" value="F:DNA-binding transcription factor activity"/>
    <property type="evidence" value="ECO:0007669"/>
    <property type="project" value="InterPro"/>
</dbReference>
<evidence type="ECO:0000256" key="3">
    <source>
        <dbReference type="ARBA" id="ARBA00023015"/>
    </source>
</evidence>
<dbReference type="GO" id="GO:0008483">
    <property type="term" value="F:transaminase activity"/>
    <property type="evidence" value="ECO:0007669"/>
    <property type="project" value="UniProtKB-KW"/>
</dbReference>
<dbReference type="Pfam" id="PF00155">
    <property type="entry name" value="Aminotran_1_2"/>
    <property type="match status" value="1"/>
</dbReference>
<evidence type="ECO:0000256" key="1">
    <source>
        <dbReference type="ARBA" id="ARBA00005384"/>
    </source>
</evidence>
<dbReference type="CDD" id="cd07377">
    <property type="entry name" value="WHTH_GntR"/>
    <property type="match status" value="1"/>
</dbReference>
<dbReference type="SUPFAM" id="SSF53383">
    <property type="entry name" value="PLP-dependent transferases"/>
    <property type="match status" value="1"/>
</dbReference>
<dbReference type="Gene3D" id="3.90.1150.10">
    <property type="entry name" value="Aspartate Aminotransferase, domain 1"/>
    <property type="match status" value="1"/>
</dbReference>
<dbReference type="InterPro" id="IPR051446">
    <property type="entry name" value="HTH_trans_reg/aminotransferase"/>
</dbReference>
<dbReference type="InterPro" id="IPR000524">
    <property type="entry name" value="Tscrpt_reg_HTH_GntR"/>
</dbReference>
<evidence type="ECO:0000259" key="6">
    <source>
        <dbReference type="PROSITE" id="PS50949"/>
    </source>
</evidence>
<dbReference type="InterPro" id="IPR036390">
    <property type="entry name" value="WH_DNA-bd_sf"/>
</dbReference>
<name>A0A1U7D7Z3_9RHOB</name>
<dbReference type="Gene3D" id="3.40.640.10">
    <property type="entry name" value="Type I PLP-dependent aspartate aminotransferase-like (Major domain)"/>
    <property type="match status" value="1"/>
</dbReference>
<evidence type="ECO:0000256" key="5">
    <source>
        <dbReference type="ARBA" id="ARBA00023163"/>
    </source>
</evidence>
<dbReference type="InterPro" id="IPR015424">
    <property type="entry name" value="PyrdxlP-dep_Trfase"/>
</dbReference>
<accession>A0A1U7D7Z3</accession>
<dbReference type="SUPFAM" id="SSF46785">
    <property type="entry name" value="Winged helix' DNA-binding domain"/>
    <property type="match status" value="1"/>
</dbReference>
<dbReference type="OrthoDB" id="9804020at2"/>
<evidence type="ECO:0000313" key="8">
    <source>
        <dbReference type="Proteomes" id="UP000186559"/>
    </source>
</evidence>
<dbReference type="InterPro" id="IPR015421">
    <property type="entry name" value="PyrdxlP-dep_Trfase_major"/>
</dbReference>
<dbReference type="RefSeq" id="WP_076624114.1">
    <property type="nucleotide sequence ID" value="NZ_BMEW01000001.1"/>
</dbReference>
<dbReference type="EMBL" id="CP014796">
    <property type="protein sequence ID" value="APX24185.1"/>
    <property type="molecule type" value="Genomic_DNA"/>
</dbReference>
<dbReference type="Gene3D" id="1.10.10.10">
    <property type="entry name" value="Winged helix-like DNA-binding domain superfamily/Winged helix DNA-binding domain"/>
    <property type="match status" value="1"/>
</dbReference>
<dbReference type="STRING" id="1229727.Ga0080559_TMP3389"/>
<keyword evidence="7" id="KW-0032">Aminotransferase</keyword>
<dbReference type="InterPro" id="IPR004839">
    <property type="entry name" value="Aminotransferase_I/II_large"/>
</dbReference>
<dbReference type="InterPro" id="IPR015422">
    <property type="entry name" value="PyrdxlP-dep_Trfase_small"/>
</dbReference>
<dbReference type="KEGG" id="tpro:Ga0080559_TMP3389"/>
<dbReference type="PANTHER" id="PTHR46577:SF1">
    <property type="entry name" value="HTH-TYPE TRANSCRIPTIONAL REGULATORY PROTEIN GABR"/>
    <property type="match status" value="1"/>
</dbReference>
<keyword evidence="8" id="KW-1185">Reference proteome</keyword>
<protein>
    <submittedName>
        <fullName evidence="7">Transcriptional regulator with HTH domain and aminotransferase domain</fullName>
    </submittedName>
</protein>
<keyword evidence="4" id="KW-0238">DNA-binding</keyword>
<dbReference type="GO" id="GO:0030170">
    <property type="term" value="F:pyridoxal phosphate binding"/>
    <property type="evidence" value="ECO:0007669"/>
    <property type="project" value="InterPro"/>
</dbReference>
<feature type="domain" description="HTH gntR-type" evidence="6">
    <location>
        <begin position="22"/>
        <end position="90"/>
    </location>
</feature>
<comment type="similarity">
    <text evidence="1">In the C-terminal section; belongs to the class-I pyridoxal-phosphate-dependent aminotransferase family.</text>
</comment>
<keyword evidence="2" id="KW-0663">Pyridoxal phosphate</keyword>
<reference evidence="7 8" key="1">
    <citation type="submission" date="2016-03" db="EMBL/GenBank/DDBJ databases">
        <title>Deep-sea bacteria in the southern Pacific.</title>
        <authorList>
            <person name="Tang K."/>
        </authorList>
    </citation>
    <scope>NUCLEOTIDE SEQUENCE [LARGE SCALE GENOMIC DNA]</scope>
    <source>
        <strain evidence="7 8">JLT2016</strain>
    </source>
</reference>
<keyword evidence="7" id="KW-0808">Transferase</keyword>
<organism evidence="7 8">
    <name type="scientific">Salipiger profundus</name>
    <dbReference type="NCBI Taxonomy" id="1229727"/>
    <lineage>
        <taxon>Bacteria</taxon>
        <taxon>Pseudomonadati</taxon>
        <taxon>Pseudomonadota</taxon>
        <taxon>Alphaproteobacteria</taxon>
        <taxon>Rhodobacterales</taxon>
        <taxon>Roseobacteraceae</taxon>
        <taxon>Salipiger</taxon>
    </lineage>
</organism>
<keyword evidence="5" id="KW-0804">Transcription</keyword>
<dbReference type="InterPro" id="IPR036388">
    <property type="entry name" value="WH-like_DNA-bd_sf"/>
</dbReference>
<dbReference type="SMART" id="SM00345">
    <property type="entry name" value="HTH_GNTR"/>
    <property type="match status" value="1"/>
</dbReference>
<proteinExistence type="inferred from homology"/>
<sequence>MGVEKNIVTDTIFELFQKQDDGPKYRVLSAALRQGISEGRLPPETRLPPVRELAWRLEMTPGTVARAYTLLTDEALLVAEVGRGTFVAGQGEPRPPLYITLQKDGAPDGGEMVSLFTARLPDLGQVRLIQEGFQRVAARPDRALLDYPSAAAFAPARQAVVSWLGGVPLGPLHHEDVVLSHGAQSGISLVMQAVLRGRRPVIMVEELAYPGFRRAAELLRAEIVAVPMDEEGIVPEALAEVARRHEGQLLCTSPQLHNPTAIVTPPERRRAIAEVARKGGFDILEDDSTFLGDTHSGTYREMLPDQSWYVSSISKTLTPALRIGFAIAPHRRRTALRRVAENGFFGLARPLADLTEDLLTRPETREVVRAVQAQNAAYVRATVNALGGFDLGWDEDSPFVWLRLPAGWRAASFCMAAEAQGVQVRPAEDFAPRNAFAPHAVRIGMNGLVAMSDFEAALARLRALLDNPPEQILV</sequence>
<keyword evidence="3" id="KW-0805">Transcription regulation</keyword>
<dbReference type="Proteomes" id="UP000186559">
    <property type="component" value="Chromosome"/>
</dbReference>
<dbReference type="PROSITE" id="PS50949">
    <property type="entry name" value="HTH_GNTR"/>
    <property type="match status" value="1"/>
</dbReference>
<dbReference type="PANTHER" id="PTHR46577">
    <property type="entry name" value="HTH-TYPE TRANSCRIPTIONAL REGULATORY PROTEIN GABR"/>
    <property type="match status" value="1"/>
</dbReference>
<gene>
    <name evidence="7" type="ORF">Ga0080559_TMP3389</name>
</gene>
<dbReference type="GO" id="GO:0003677">
    <property type="term" value="F:DNA binding"/>
    <property type="evidence" value="ECO:0007669"/>
    <property type="project" value="UniProtKB-KW"/>
</dbReference>
<dbReference type="CDD" id="cd00609">
    <property type="entry name" value="AAT_like"/>
    <property type="match status" value="1"/>
</dbReference>
<dbReference type="AlphaFoldDB" id="A0A1U7D7Z3"/>
<evidence type="ECO:0000313" key="7">
    <source>
        <dbReference type="EMBL" id="APX24185.1"/>
    </source>
</evidence>